<evidence type="ECO:0000256" key="1">
    <source>
        <dbReference type="SAM" id="SignalP"/>
    </source>
</evidence>
<organism evidence="2 3">
    <name type="scientific">Oceanirhabdus seepicola</name>
    <dbReference type="NCBI Taxonomy" id="2828781"/>
    <lineage>
        <taxon>Bacteria</taxon>
        <taxon>Bacillati</taxon>
        <taxon>Bacillota</taxon>
        <taxon>Clostridia</taxon>
        <taxon>Eubacteriales</taxon>
        <taxon>Clostridiaceae</taxon>
        <taxon>Oceanirhabdus</taxon>
    </lineage>
</organism>
<protein>
    <recommendedName>
        <fullName evidence="4">Ig-like domain-containing protein</fullName>
    </recommendedName>
</protein>
<proteinExistence type="predicted"/>
<evidence type="ECO:0000313" key="2">
    <source>
        <dbReference type="EMBL" id="MCM1990258.1"/>
    </source>
</evidence>
<accession>A0A9J6P0M4</accession>
<dbReference type="Proteomes" id="UP001056429">
    <property type="component" value="Unassembled WGS sequence"/>
</dbReference>
<gene>
    <name evidence="2" type="ORF">KDK92_10980</name>
</gene>
<reference evidence="2" key="1">
    <citation type="journal article" date="2021" name="mSystems">
        <title>Bacteria and Archaea Synergistically Convert Glycine Betaine to Biogenic Methane in the Formosa Cold Seep of the South China Sea.</title>
        <authorList>
            <person name="Li L."/>
            <person name="Zhang W."/>
            <person name="Zhang S."/>
            <person name="Song L."/>
            <person name="Sun Q."/>
            <person name="Zhang H."/>
            <person name="Xiang H."/>
            <person name="Dong X."/>
        </authorList>
    </citation>
    <scope>NUCLEOTIDE SEQUENCE</scope>
    <source>
        <strain evidence="2">ZWT</strain>
    </source>
</reference>
<keyword evidence="1" id="KW-0732">Signal</keyword>
<sequence>MKAIKRKISLFLAGLMVASAVSVMPTRAEGTTTVPTNVKFFNAHREVIAGDEMGVFITSEAEGQVQYKVWFYDAEGNWTETEYSEAVDPSVPYYMELPETFKEGQNTISVWVKRADVDVTETEHYKEDVKSGYDTFHYNHLYADKEGFSAGEKIDYTMNGKTVTINSVTGVEEGSEFKVYFYDYANSKWGEISTEWSGEPVEYTFEEEGYYLLDVQINKPESDEKYDALRMEVINVTENASATVAVTTSVDKLMFGANVTVTADNDGVATYQIFTKVGENMEALHDDKVVVGEVAEDLFPAEEGQEVTIKFFDAEGTFVGEVNTELGKEASFKIEKEEEIELKDFVAVATLEKLMFGGNVTVTCEAEEVATYQIFTKVGEDMEALHDDKVVVGETAKDLFPVEADQEVLVKFFNAEGTLLGQSETTLVK</sequence>
<feature type="chain" id="PRO_5039955079" description="Ig-like domain-containing protein" evidence="1">
    <location>
        <begin position="29"/>
        <end position="429"/>
    </location>
</feature>
<dbReference type="AlphaFoldDB" id="A0A9J6P0M4"/>
<keyword evidence="3" id="KW-1185">Reference proteome</keyword>
<feature type="signal peptide" evidence="1">
    <location>
        <begin position="1"/>
        <end position="28"/>
    </location>
</feature>
<dbReference type="RefSeq" id="WP_250859296.1">
    <property type="nucleotide sequence ID" value="NZ_JAGSOJ010000002.1"/>
</dbReference>
<reference evidence="2" key="2">
    <citation type="submission" date="2021-04" db="EMBL/GenBank/DDBJ databases">
        <authorList>
            <person name="Dong X."/>
        </authorList>
    </citation>
    <scope>NUCLEOTIDE SEQUENCE</scope>
    <source>
        <strain evidence="2">ZWT</strain>
    </source>
</reference>
<name>A0A9J6P0M4_9CLOT</name>
<evidence type="ECO:0008006" key="4">
    <source>
        <dbReference type="Google" id="ProtNLM"/>
    </source>
</evidence>
<evidence type="ECO:0000313" key="3">
    <source>
        <dbReference type="Proteomes" id="UP001056429"/>
    </source>
</evidence>
<dbReference type="EMBL" id="JAGSOJ010000002">
    <property type="protein sequence ID" value="MCM1990258.1"/>
    <property type="molecule type" value="Genomic_DNA"/>
</dbReference>
<comment type="caution">
    <text evidence="2">The sequence shown here is derived from an EMBL/GenBank/DDBJ whole genome shotgun (WGS) entry which is preliminary data.</text>
</comment>